<dbReference type="EMBL" id="HACA01002961">
    <property type="protein sequence ID" value="CDW20322.1"/>
    <property type="molecule type" value="Transcribed_RNA"/>
</dbReference>
<accession>A0A0K2T405</accession>
<name>A0A0K2T405_LEPSM</name>
<protein>
    <submittedName>
        <fullName evidence="1">Uncharacterized protein</fullName>
    </submittedName>
</protein>
<dbReference type="EMBL" id="HACA01002960">
    <property type="protein sequence ID" value="CDW20321.1"/>
    <property type="molecule type" value="Transcribed_RNA"/>
</dbReference>
<dbReference type="AlphaFoldDB" id="A0A0K2T405"/>
<evidence type="ECO:0000313" key="1">
    <source>
        <dbReference type="EMBL" id="CDW20322.1"/>
    </source>
</evidence>
<proteinExistence type="predicted"/>
<sequence length="77" mass="9036">MTTALNMTPYQYLDVFEEEVKTENINEGILSPTQNEDDQLDPLNTNYQYVRNTCTKKTSFELCYRSKSSLIIHHIDE</sequence>
<reference evidence="1" key="1">
    <citation type="submission" date="2014-05" db="EMBL/GenBank/DDBJ databases">
        <authorList>
            <person name="Chronopoulou M."/>
        </authorList>
    </citation>
    <scope>NUCLEOTIDE SEQUENCE</scope>
    <source>
        <tissue evidence="1">Whole organism</tissue>
    </source>
</reference>
<organism evidence="1">
    <name type="scientific">Lepeophtheirus salmonis</name>
    <name type="common">Salmon louse</name>
    <name type="synonym">Caligus salmonis</name>
    <dbReference type="NCBI Taxonomy" id="72036"/>
    <lineage>
        <taxon>Eukaryota</taxon>
        <taxon>Metazoa</taxon>
        <taxon>Ecdysozoa</taxon>
        <taxon>Arthropoda</taxon>
        <taxon>Crustacea</taxon>
        <taxon>Multicrustacea</taxon>
        <taxon>Hexanauplia</taxon>
        <taxon>Copepoda</taxon>
        <taxon>Siphonostomatoida</taxon>
        <taxon>Caligidae</taxon>
        <taxon>Lepeophtheirus</taxon>
    </lineage>
</organism>